<sequence>MFLFVLVGCASNPVREPASFKITESCREVITHFQDRYILGLKESQLLSSELIPLNNRNISETERSMKFNVIEGELEGIKRSSGSTKPEFLILEGGIKVVWKEHKKIKLANYRAEVLAYELNDLWGIGLVPETVERTIEGKVGSLQLFKESITGPLLDFKIRNEMSAEAIAKVKHNLKKQSLFDYLIENNDRNKNNYLFTIEGDLYSIDNAASFTGIGNYRKSFIERENDIRGFLNTNEGEEVFQSIVSNYNNSFKNQIILYIGKKDANKFFERIERIIQIKN</sequence>
<reference evidence="2" key="1">
    <citation type="journal article" date="2017" name="Proc. Natl. Acad. Sci. U.S.A.">
        <title>Simulation of Deepwater Horizon oil plume reveals substrate specialization within a complex community of hydrocarbon-degraders.</title>
        <authorList>
            <person name="Hu P."/>
            <person name="Dubinsky E.A."/>
            <person name="Probst A.J."/>
            <person name="Wang J."/>
            <person name="Sieber C.M.K."/>
            <person name="Tom L.M."/>
            <person name="Gardinali P."/>
            <person name="Banfield J.F."/>
            <person name="Atlas R.M."/>
            <person name="Andersen G.L."/>
        </authorList>
    </citation>
    <scope>NUCLEOTIDE SEQUENCE [LARGE SCALE GENOMIC DNA]</scope>
</reference>
<dbReference type="EMBL" id="MAAO01000006">
    <property type="protein sequence ID" value="OUR96288.1"/>
    <property type="molecule type" value="Genomic_DNA"/>
</dbReference>
<organism evidence="1 2">
    <name type="scientific">Halobacteriovorax marinus</name>
    <dbReference type="NCBI Taxonomy" id="97084"/>
    <lineage>
        <taxon>Bacteria</taxon>
        <taxon>Pseudomonadati</taxon>
        <taxon>Bdellovibrionota</taxon>
        <taxon>Bacteriovoracia</taxon>
        <taxon>Bacteriovoracales</taxon>
        <taxon>Halobacteriovoraceae</taxon>
        <taxon>Halobacteriovorax</taxon>
    </lineage>
</organism>
<proteinExistence type="predicted"/>
<name>A0A1Y5F5W7_9BACT</name>
<evidence type="ECO:0000313" key="1">
    <source>
        <dbReference type="EMBL" id="OUR96288.1"/>
    </source>
</evidence>
<comment type="caution">
    <text evidence="1">The sequence shown here is derived from an EMBL/GenBank/DDBJ whole genome shotgun (WGS) entry which is preliminary data.</text>
</comment>
<gene>
    <name evidence="1" type="ORF">A9Q84_07985</name>
</gene>
<dbReference type="Proteomes" id="UP000196531">
    <property type="component" value="Unassembled WGS sequence"/>
</dbReference>
<dbReference type="AlphaFoldDB" id="A0A1Y5F5W7"/>
<protein>
    <submittedName>
        <fullName evidence="1">Uncharacterized protein</fullName>
    </submittedName>
</protein>
<evidence type="ECO:0000313" key="2">
    <source>
        <dbReference type="Proteomes" id="UP000196531"/>
    </source>
</evidence>
<accession>A0A1Y5F5W7</accession>